<evidence type="ECO:0000259" key="5">
    <source>
        <dbReference type="Pfam" id="PF13407"/>
    </source>
</evidence>
<evidence type="ECO:0000256" key="3">
    <source>
        <dbReference type="ARBA" id="ARBA00022729"/>
    </source>
</evidence>
<evidence type="ECO:0000256" key="1">
    <source>
        <dbReference type="ARBA" id="ARBA00004196"/>
    </source>
</evidence>
<feature type="domain" description="Periplasmic binding protein" evidence="5">
    <location>
        <begin position="38"/>
        <end position="280"/>
    </location>
</feature>
<organism evidence="6 7">
    <name type="scientific">Candidatus Limivivens merdigallinarum</name>
    <dbReference type="NCBI Taxonomy" id="2840859"/>
    <lineage>
        <taxon>Bacteria</taxon>
        <taxon>Bacillati</taxon>
        <taxon>Bacillota</taxon>
        <taxon>Clostridia</taxon>
        <taxon>Lachnospirales</taxon>
        <taxon>Lachnospiraceae</taxon>
        <taxon>Lachnospiraceae incertae sedis</taxon>
        <taxon>Candidatus Limivivens</taxon>
    </lineage>
</organism>
<evidence type="ECO:0000256" key="4">
    <source>
        <dbReference type="SAM" id="Phobius"/>
    </source>
</evidence>
<protein>
    <submittedName>
        <fullName evidence="6">Substrate-binding domain-containing protein</fullName>
    </submittedName>
</protein>
<reference evidence="6" key="2">
    <citation type="journal article" date="2021" name="PeerJ">
        <title>Extensive microbial diversity within the chicken gut microbiome revealed by metagenomics and culture.</title>
        <authorList>
            <person name="Gilroy R."/>
            <person name="Ravi A."/>
            <person name="Getino M."/>
            <person name="Pursley I."/>
            <person name="Horton D.L."/>
            <person name="Alikhan N.F."/>
            <person name="Baker D."/>
            <person name="Gharbi K."/>
            <person name="Hall N."/>
            <person name="Watson M."/>
            <person name="Adriaenssens E.M."/>
            <person name="Foster-Nyarko E."/>
            <person name="Jarju S."/>
            <person name="Secka A."/>
            <person name="Antonio M."/>
            <person name="Oren A."/>
            <person name="Chaudhuri R.R."/>
            <person name="La Ragione R."/>
            <person name="Hildebrand F."/>
            <person name="Pallen M.J."/>
        </authorList>
    </citation>
    <scope>NUCLEOTIDE SEQUENCE</scope>
    <source>
        <strain evidence="6">ChiSjej3B21-11622</strain>
    </source>
</reference>
<keyword evidence="4" id="KW-0812">Transmembrane</keyword>
<gene>
    <name evidence="6" type="ORF">IAB26_04735</name>
</gene>
<feature type="transmembrane region" description="Helical" evidence="4">
    <location>
        <begin position="7"/>
        <end position="27"/>
    </location>
</feature>
<keyword evidence="3" id="KW-0732">Signal</keyword>
<dbReference type="Gene3D" id="3.40.50.2300">
    <property type="match status" value="2"/>
</dbReference>
<name>A0A9D0ZW05_9FIRM</name>
<dbReference type="PANTHER" id="PTHR46847">
    <property type="entry name" value="D-ALLOSE-BINDING PERIPLASMIC PROTEIN-RELATED"/>
    <property type="match status" value="1"/>
</dbReference>
<dbReference type="EMBL" id="DVFT01000071">
    <property type="protein sequence ID" value="HIQ95850.1"/>
    <property type="molecule type" value="Genomic_DNA"/>
</dbReference>
<proteinExistence type="inferred from homology"/>
<evidence type="ECO:0000313" key="7">
    <source>
        <dbReference type="Proteomes" id="UP000886886"/>
    </source>
</evidence>
<accession>A0A9D0ZW05</accession>
<dbReference type="InterPro" id="IPR028082">
    <property type="entry name" value="Peripla_BP_I"/>
</dbReference>
<evidence type="ECO:0000313" key="6">
    <source>
        <dbReference type="EMBL" id="HIQ95850.1"/>
    </source>
</evidence>
<sequence>MSNSKKMFILTELLLAVMVIIVAFLMMREKNSGNQDTISVIIQDSEDGQWSAFKYGLRMAAEDLGVEMVVVSTEEKLSVQEQQSLIENEIENGADAVIVQPACGAGAEEMLQKIGKRIPIMLVEYTASREKDASALPAVRPDNGGMGTALAEEILKDYEGNLEGKTMGIVSSTLDTEAALNRQEGFLDVLEGKGVEILWTLSGGEGLAEEEEKVDFVIALDDHSLIDAGRAAQANNLHGAVVYGIGNSTEAVYYLDMGMVECLVVPDEFNVGYQSIQEVVRKRGRLFRKMESIEVSYTVMRRENLFSDKNQEILFTMNQ</sequence>
<dbReference type="SUPFAM" id="SSF53822">
    <property type="entry name" value="Periplasmic binding protein-like I"/>
    <property type="match status" value="1"/>
</dbReference>
<comment type="caution">
    <text evidence="6">The sequence shown here is derived from an EMBL/GenBank/DDBJ whole genome shotgun (WGS) entry which is preliminary data.</text>
</comment>
<comment type="similarity">
    <text evidence="2">Belongs to the bacterial solute-binding protein 2 family.</text>
</comment>
<dbReference type="Pfam" id="PF13407">
    <property type="entry name" value="Peripla_BP_4"/>
    <property type="match status" value="1"/>
</dbReference>
<dbReference type="GO" id="GO:0030246">
    <property type="term" value="F:carbohydrate binding"/>
    <property type="evidence" value="ECO:0007669"/>
    <property type="project" value="UniProtKB-ARBA"/>
</dbReference>
<dbReference type="PANTHER" id="PTHR46847:SF1">
    <property type="entry name" value="D-ALLOSE-BINDING PERIPLASMIC PROTEIN-RELATED"/>
    <property type="match status" value="1"/>
</dbReference>
<dbReference type="Proteomes" id="UP000886886">
    <property type="component" value="Unassembled WGS sequence"/>
</dbReference>
<dbReference type="GO" id="GO:0030313">
    <property type="term" value="C:cell envelope"/>
    <property type="evidence" value="ECO:0007669"/>
    <property type="project" value="UniProtKB-SubCell"/>
</dbReference>
<dbReference type="AlphaFoldDB" id="A0A9D0ZW05"/>
<dbReference type="InterPro" id="IPR025997">
    <property type="entry name" value="SBP_2_dom"/>
</dbReference>
<keyword evidence="4" id="KW-1133">Transmembrane helix</keyword>
<evidence type="ECO:0000256" key="2">
    <source>
        <dbReference type="ARBA" id="ARBA00007639"/>
    </source>
</evidence>
<keyword evidence="4" id="KW-0472">Membrane</keyword>
<comment type="subcellular location">
    <subcellularLocation>
        <location evidence="1">Cell envelope</location>
    </subcellularLocation>
</comment>
<reference evidence="6" key="1">
    <citation type="submission" date="2020-10" db="EMBL/GenBank/DDBJ databases">
        <authorList>
            <person name="Gilroy R."/>
        </authorList>
    </citation>
    <scope>NUCLEOTIDE SEQUENCE</scope>
    <source>
        <strain evidence="6">ChiSjej3B21-11622</strain>
    </source>
</reference>